<evidence type="ECO:0000313" key="1">
    <source>
        <dbReference type="EMBL" id="KAB8299996.1"/>
    </source>
</evidence>
<dbReference type="Proteomes" id="UP000326757">
    <property type="component" value="Unassembled WGS sequence"/>
</dbReference>
<comment type="caution">
    <text evidence="1">The sequence shown here is derived from an EMBL/GenBank/DDBJ whole genome shotgun (WGS) entry which is preliminary data.</text>
</comment>
<protein>
    <submittedName>
        <fullName evidence="1">Uncharacterized protein</fullName>
    </submittedName>
</protein>
<accession>A0A5N6K9Y5</accession>
<dbReference type="PROSITE" id="PS51257">
    <property type="entry name" value="PROKAR_LIPOPROTEIN"/>
    <property type="match status" value="1"/>
</dbReference>
<dbReference type="AlphaFoldDB" id="A0A5N6K9Y5"/>
<dbReference type="EMBL" id="VIGI01000005">
    <property type="protein sequence ID" value="KAB8299996.1"/>
    <property type="molecule type" value="Genomic_DNA"/>
</dbReference>
<reference evidence="1 2" key="1">
    <citation type="submission" date="2019-06" db="EMBL/GenBank/DDBJ databases">
        <title>Genome Sequence of the Brown Rot Fungal Pathogen Monilinia laxa.</title>
        <authorList>
            <person name="De Miccolis Angelini R.M."/>
            <person name="Landi L."/>
            <person name="Abate D."/>
            <person name="Pollastro S."/>
            <person name="Romanazzi G."/>
            <person name="Faretra F."/>
        </authorList>
    </citation>
    <scope>NUCLEOTIDE SEQUENCE [LARGE SCALE GENOMIC DNA]</scope>
    <source>
        <strain evidence="1 2">Mlax316</strain>
    </source>
</reference>
<organism evidence="1 2">
    <name type="scientific">Monilinia laxa</name>
    <name type="common">Brown rot fungus</name>
    <name type="synonym">Sclerotinia laxa</name>
    <dbReference type="NCBI Taxonomy" id="61186"/>
    <lineage>
        <taxon>Eukaryota</taxon>
        <taxon>Fungi</taxon>
        <taxon>Dikarya</taxon>
        <taxon>Ascomycota</taxon>
        <taxon>Pezizomycotina</taxon>
        <taxon>Leotiomycetes</taxon>
        <taxon>Helotiales</taxon>
        <taxon>Sclerotiniaceae</taxon>
        <taxon>Monilinia</taxon>
    </lineage>
</organism>
<name>A0A5N6K9Y5_MONLA</name>
<gene>
    <name evidence="1" type="ORF">EYC80_000236</name>
</gene>
<keyword evidence="2" id="KW-1185">Reference proteome</keyword>
<evidence type="ECO:0000313" key="2">
    <source>
        <dbReference type="Proteomes" id="UP000326757"/>
    </source>
</evidence>
<sequence>MSKNTEWISLNRYVVTGEPQNEPTSSILSLVFSCLNVPNFSGIDSIRCLETVRAAEWNLDLLALPHPWFDCTVKVDFRHRYSPVYAHISSQTCRKWYRIYSNPSSMKARSRRRTRISSKRYQIPKLLS</sequence>
<proteinExistence type="predicted"/>